<proteinExistence type="predicted"/>
<dbReference type="Pfam" id="PF12796">
    <property type="entry name" value="Ank_2"/>
    <property type="match status" value="1"/>
</dbReference>
<keyword evidence="1" id="KW-0677">Repeat</keyword>
<dbReference type="Gene3D" id="1.25.40.20">
    <property type="entry name" value="Ankyrin repeat-containing domain"/>
    <property type="match status" value="1"/>
</dbReference>
<dbReference type="InterPro" id="IPR050889">
    <property type="entry name" value="Dendritic_Spine_Reg/Scaffold"/>
</dbReference>
<evidence type="ECO:0000256" key="4">
    <source>
        <dbReference type="SAM" id="SignalP"/>
    </source>
</evidence>
<dbReference type="PROSITE" id="PS50088">
    <property type="entry name" value="ANK_REPEAT"/>
    <property type="match status" value="2"/>
</dbReference>
<evidence type="ECO:0000256" key="3">
    <source>
        <dbReference type="PROSITE-ProRule" id="PRU00023"/>
    </source>
</evidence>
<evidence type="ECO:0000256" key="1">
    <source>
        <dbReference type="ARBA" id="ARBA00022737"/>
    </source>
</evidence>
<gene>
    <name evidence="5" type="ORF">PCOR1329_LOCUS76350</name>
</gene>
<feature type="repeat" description="ANK" evidence="3">
    <location>
        <begin position="62"/>
        <end position="94"/>
    </location>
</feature>
<dbReference type="SUPFAM" id="SSF48403">
    <property type="entry name" value="Ankyrin repeat"/>
    <property type="match status" value="1"/>
</dbReference>
<dbReference type="Proteomes" id="UP001189429">
    <property type="component" value="Unassembled WGS sequence"/>
</dbReference>
<dbReference type="EMBL" id="CAUYUJ010020485">
    <property type="protein sequence ID" value="CAK0898517.1"/>
    <property type="molecule type" value="Genomic_DNA"/>
</dbReference>
<sequence length="175" mass="18170">ALMWAAGHGRAPLCALLLAEGAFTEAVDSGGWTALFRAAWHGRRAAISVLIRAGADVDCQSAKYTPLMAAARFGHAPVVERLLLAGADAARSTVFGETALSLASHQSHKDVVAMLRGERPHGAAAPDHCSCGIPEPWMSSPAPRVLIPAGCRRHAVGAVGCREAQRAFEAALASS</sequence>
<keyword evidence="6" id="KW-1185">Reference proteome</keyword>
<feature type="non-terminal residue" evidence="5">
    <location>
        <position position="1"/>
    </location>
</feature>
<evidence type="ECO:0008006" key="7">
    <source>
        <dbReference type="Google" id="ProtNLM"/>
    </source>
</evidence>
<feature type="chain" id="PRO_5046098466" description="Ankyrin repeat domain-containing protein" evidence="4">
    <location>
        <begin position="27"/>
        <end position="175"/>
    </location>
</feature>
<dbReference type="InterPro" id="IPR002110">
    <property type="entry name" value="Ankyrin_rpt"/>
</dbReference>
<keyword evidence="4" id="KW-0732">Signal</keyword>
<feature type="repeat" description="ANK" evidence="3">
    <location>
        <begin position="30"/>
        <end position="62"/>
    </location>
</feature>
<reference evidence="5" key="1">
    <citation type="submission" date="2023-10" db="EMBL/GenBank/DDBJ databases">
        <authorList>
            <person name="Chen Y."/>
            <person name="Shah S."/>
            <person name="Dougan E. K."/>
            <person name="Thang M."/>
            <person name="Chan C."/>
        </authorList>
    </citation>
    <scope>NUCLEOTIDE SEQUENCE [LARGE SCALE GENOMIC DNA]</scope>
</reference>
<name>A0ABN9XFR1_9DINO</name>
<evidence type="ECO:0000313" key="5">
    <source>
        <dbReference type="EMBL" id="CAK0898517.1"/>
    </source>
</evidence>
<dbReference type="PANTHER" id="PTHR24166">
    <property type="entry name" value="ROLLING PEBBLES, ISOFORM B"/>
    <property type="match status" value="1"/>
</dbReference>
<dbReference type="PROSITE" id="PS50297">
    <property type="entry name" value="ANK_REP_REGION"/>
    <property type="match status" value="2"/>
</dbReference>
<comment type="caution">
    <text evidence="5">The sequence shown here is derived from an EMBL/GenBank/DDBJ whole genome shotgun (WGS) entry which is preliminary data.</text>
</comment>
<dbReference type="InterPro" id="IPR036770">
    <property type="entry name" value="Ankyrin_rpt-contain_sf"/>
</dbReference>
<evidence type="ECO:0000256" key="2">
    <source>
        <dbReference type="ARBA" id="ARBA00023043"/>
    </source>
</evidence>
<dbReference type="SMART" id="SM00248">
    <property type="entry name" value="ANK"/>
    <property type="match status" value="3"/>
</dbReference>
<protein>
    <recommendedName>
        <fullName evidence="7">Ankyrin repeat domain-containing protein</fullName>
    </recommendedName>
</protein>
<accession>A0ABN9XFR1</accession>
<keyword evidence="2 3" id="KW-0040">ANK repeat</keyword>
<feature type="signal peptide" evidence="4">
    <location>
        <begin position="1"/>
        <end position="26"/>
    </location>
</feature>
<evidence type="ECO:0000313" key="6">
    <source>
        <dbReference type="Proteomes" id="UP001189429"/>
    </source>
</evidence>
<dbReference type="PANTHER" id="PTHR24166:SF48">
    <property type="entry name" value="PROTEIN VAPYRIN"/>
    <property type="match status" value="1"/>
</dbReference>
<organism evidence="5 6">
    <name type="scientific">Prorocentrum cordatum</name>
    <dbReference type="NCBI Taxonomy" id="2364126"/>
    <lineage>
        <taxon>Eukaryota</taxon>
        <taxon>Sar</taxon>
        <taxon>Alveolata</taxon>
        <taxon>Dinophyceae</taxon>
        <taxon>Prorocentrales</taxon>
        <taxon>Prorocentraceae</taxon>
        <taxon>Prorocentrum</taxon>
    </lineage>
</organism>